<keyword evidence="10" id="KW-1185">Reference proteome</keyword>
<dbReference type="RefSeq" id="WP_377572478.1">
    <property type="nucleotide sequence ID" value="NZ_JBHTMP010000030.1"/>
</dbReference>
<feature type="transmembrane region" description="Helical" evidence="7">
    <location>
        <begin position="221"/>
        <end position="246"/>
    </location>
</feature>
<dbReference type="SUPFAM" id="SSF103473">
    <property type="entry name" value="MFS general substrate transporter"/>
    <property type="match status" value="1"/>
</dbReference>
<dbReference type="Proteomes" id="UP001597260">
    <property type="component" value="Unassembled WGS sequence"/>
</dbReference>
<feature type="transmembrane region" description="Helical" evidence="7">
    <location>
        <begin position="288"/>
        <end position="306"/>
    </location>
</feature>
<evidence type="ECO:0000313" key="10">
    <source>
        <dbReference type="Proteomes" id="UP001597260"/>
    </source>
</evidence>
<sequence>MTTNKSPRTPAPSAGGTGGSAALNLAIATIGFLVNFWAWALLGPLGPGIKERLGLSFAAQSLLVAVPVVVGSLGRIPVGALTDRFGARVMFPLVSLVTIIPVLTLSYVSSYAALIVTGFFLGIGGTAFAVGVPHVSSWYPPARRGFALGVFGIGMGGTAIANFTTVKLADAYGDKAPFLLVSAVLAGYAVIAFLLLRDSPSRQRPQGSALARMLDVSKLSVTWQLCFLYAVGFGGFVAFSVYLPAYLRTAYGLEAGDAAIRTAGFVVLAVIARPIGGWLSDKLHPVPVLVWCFAGTALFAVIQAFQPPLMPVATIAFLGMAVLLGAASGGVFALVGRVAPADKVGTVTGLVGAAGGLGGFVPPLVMGWVYGAQGSYAIGLMLLSDVALAAAVYTGVKMSGLARRAS</sequence>
<dbReference type="Pfam" id="PF07690">
    <property type="entry name" value="MFS_1"/>
    <property type="match status" value="1"/>
</dbReference>
<feature type="transmembrane region" description="Helical" evidence="7">
    <location>
        <begin position="21"/>
        <end position="42"/>
    </location>
</feature>
<comment type="caution">
    <text evidence="9">The sequence shown here is derived from an EMBL/GenBank/DDBJ whole genome shotgun (WGS) entry which is preliminary data.</text>
</comment>
<evidence type="ECO:0000313" key="9">
    <source>
        <dbReference type="EMBL" id="MFD1323329.1"/>
    </source>
</evidence>
<feature type="transmembrane region" description="Helical" evidence="7">
    <location>
        <begin position="176"/>
        <end position="196"/>
    </location>
</feature>
<gene>
    <name evidence="9" type="ORF">ACFQ4H_19770</name>
</gene>
<feature type="transmembrane region" description="Helical" evidence="7">
    <location>
        <begin position="312"/>
        <end position="335"/>
    </location>
</feature>
<comment type="subcellular location">
    <subcellularLocation>
        <location evidence="1">Cell membrane</location>
        <topology evidence="1">Multi-pass membrane protein</topology>
    </subcellularLocation>
</comment>
<evidence type="ECO:0000256" key="3">
    <source>
        <dbReference type="ARBA" id="ARBA00022692"/>
    </source>
</evidence>
<organism evidence="9 10">
    <name type="scientific">Micromonospora sonneratiae</name>
    <dbReference type="NCBI Taxonomy" id="1184706"/>
    <lineage>
        <taxon>Bacteria</taxon>
        <taxon>Bacillati</taxon>
        <taxon>Actinomycetota</taxon>
        <taxon>Actinomycetes</taxon>
        <taxon>Micromonosporales</taxon>
        <taxon>Micromonosporaceae</taxon>
        <taxon>Micromonospora</taxon>
    </lineage>
</organism>
<dbReference type="EMBL" id="JBHTMP010000030">
    <property type="protein sequence ID" value="MFD1323329.1"/>
    <property type="molecule type" value="Genomic_DNA"/>
</dbReference>
<evidence type="ECO:0000256" key="1">
    <source>
        <dbReference type="ARBA" id="ARBA00004651"/>
    </source>
</evidence>
<keyword evidence="5" id="KW-0534">Nitrate assimilation</keyword>
<feature type="domain" description="Major facilitator superfamily (MFS) profile" evidence="8">
    <location>
        <begin position="24"/>
        <end position="402"/>
    </location>
</feature>
<evidence type="ECO:0000256" key="6">
    <source>
        <dbReference type="ARBA" id="ARBA00023136"/>
    </source>
</evidence>
<keyword evidence="3 7" id="KW-0812">Transmembrane</keyword>
<keyword evidence="4 7" id="KW-1133">Transmembrane helix</keyword>
<proteinExistence type="inferred from homology"/>
<reference evidence="10" key="1">
    <citation type="journal article" date="2019" name="Int. J. Syst. Evol. Microbiol.">
        <title>The Global Catalogue of Microorganisms (GCM) 10K type strain sequencing project: providing services to taxonomists for standard genome sequencing and annotation.</title>
        <authorList>
            <consortium name="The Broad Institute Genomics Platform"/>
            <consortium name="The Broad Institute Genome Sequencing Center for Infectious Disease"/>
            <person name="Wu L."/>
            <person name="Ma J."/>
        </authorList>
    </citation>
    <scope>NUCLEOTIDE SEQUENCE [LARGE SCALE GENOMIC DNA]</scope>
    <source>
        <strain evidence="10">JCM 31037</strain>
    </source>
</reference>
<dbReference type="InterPro" id="IPR011701">
    <property type="entry name" value="MFS"/>
</dbReference>
<feature type="transmembrane region" description="Helical" evidence="7">
    <location>
        <begin position="258"/>
        <end position="276"/>
    </location>
</feature>
<feature type="transmembrane region" description="Helical" evidence="7">
    <location>
        <begin position="54"/>
        <end position="73"/>
    </location>
</feature>
<dbReference type="InterPro" id="IPR036259">
    <property type="entry name" value="MFS_trans_sf"/>
</dbReference>
<evidence type="ECO:0000256" key="4">
    <source>
        <dbReference type="ARBA" id="ARBA00022989"/>
    </source>
</evidence>
<feature type="transmembrane region" description="Helical" evidence="7">
    <location>
        <begin position="145"/>
        <end position="164"/>
    </location>
</feature>
<feature type="transmembrane region" description="Helical" evidence="7">
    <location>
        <begin position="376"/>
        <end position="396"/>
    </location>
</feature>
<evidence type="ECO:0000256" key="5">
    <source>
        <dbReference type="ARBA" id="ARBA00023063"/>
    </source>
</evidence>
<dbReference type="Gene3D" id="1.20.1250.20">
    <property type="entry name" value="MFS general substrate transporter like domains"/>
    <property type="match status" value="1"/>
</dbReference>
<keyword evidence="6 7" id="KW-0472">Membrane</keyword>
<protein>
    <submittedName>
        <fullName evidence="9">Nitrate/nitrite transporter</fullName>
    </submittedName>
</protein>
<dbReference type="InterPro" id="IPR020846">
    <property type="entry name" value="MFS_dom"/>
</dbReference>
<evidence type="ECO:0000259" key="8">
    <source>
        <dbReference type="PROSITE" id="PS50850"/>
    </source>
</evidence>
<feature type="transmembrane region" description="Helical" evidence="7">
    <location>
        <begin position="347"/>
        <end position="370"/>
    </location>
</feature>
<evidence type="ECO:0000256" key="7">
    <source>
        <dbReference type="SAM" id="Phobius"/>
    </source>
</evidence>
<feature type="transmembrane region" description="Helical" evidence="7">
    <location>
        <begin position="111"/>
        <end position="133"/>
    </location>
</feature>
<dbReference type="PANTHER" id="PTHR23515">
    <property type="entry name" value="HIGH-AFFINITY NITRATE TRANSPORTER 2.3"/>
    <property type="match status" value="1"/>
</dbReference>
<dbReference type="InterPro" id="IPR044772">
    <property type="entry name" value="NO3_transporter"/>
</dbReference>
<accession>A0ABW3YGL6</accession>
<comment type="similarity">
    <text evidence="2">Belongs to the major facilitator superfamily. Nitrate/nitrite porter (TC 2.A.1.8) family.</text>
</comment>
<evidence type="ECO:0000256" key="2">
    <source>
        <dbReference type="ARBA" id="ARBA00008432"/>
    </source>
</evidence>
<name>A0ABW3YGL6_9ACTN</name>
<dbReference type="PROSITE" id="PS50850">
    <property type="entry name" value="MFS"/>
    <property type="match status" value="1"/>
</dbReference>
<feature type="transmembrane region" description="Helical" evidence="7">
    <location>
        <begin position="85"/>
        <end position="105"/>
    </location>
</feature>